<dbReference type="Proteomes" id="UP001412067">
    <property type="component" value="Unassembled WGS sequence"/>
</dbReference>
<reference evidence="1 2" key="1">
    <citation type="journal article" date="2022" name="Nat. Plants">
        <title>Genomes of leafy and leafless Platanthera orchids illuminate the evolution of mycoheterotrophy.</title>
        <authorList>
            <person name="Li M.H."/>
            <person name="Liu K.W."/>
            <person name="Li Z."/>
            <person name="Lu H.C."/>
            <person name="Ye Q.L."/>
            <person name="Zhang D."/>
            <person name="Wang J.Y."/>
            <person name="Li Y.F."/>
            <person name="Zhong Z.M."/>
            <person name="Liu X."/>
            <person name="Yu X."/>
            <person name="Liu D.K."/>
            <person name="Tu X.D."/>
            <person name="Liu B."/>
            <person name="Hao Y."/>
            <person name="Liao X.Y."/>
            <person name="Jiang Y.T."/>
            <person name="Sun W.H."/>
            <person name="Chen J."/>
            <person name="Chen Y.Q."/>
            <person name="Ai Y."/>
            <person name="Zhai J.W."/>
            <person name="Wu S.S."/>
            <person name="Zhou Z."/>
            <person name="Hsiao Y.Y."/>
            <person name="Wu W.L."/>
            <person name="Chen Y.Y."/>
            <person name="Lin Y.F."/>
            <person name="Hsu J.L."/>
            <person name="Li C.Y."/>
            <person name="Wang Z.W."/>
            <person name="Zhao X."/>
            <person name="Zhong W.Y."/>
            <person name="Ma X.K."/>
            <person name="Ma L."/>
            <person name="Huang J."/>
            <person name="Chen G.Z."/>
            <person name="Huang M.Z."/>
            <person name="Huang L."/>
            <person name="Peng D.H."/>
            <person name="Luo Y.B."/>
            <person name="Zou S.Q."/>
            <person name="Chen S.P."/>
            <person name="Lan S."/>
            <person name="Tsai W.C."/>
            <person name="Van de Peer Y."/>
            <person name="Liu Z.J."/>
        </authorList>
    </citation>
    <scope>NUCLEOTIDE SEQUENCE [LARGE SCALE GENOMIC DNA]</scope>
    <source>
        <strain evidence="1">Lor288</strain>
    </source>
</reference>
<protein>
    <submittedName>
        <fullName evidence="1">Uncharacterized protein</fullName>
    </submittedName>
</protein>
<dbReference type="EMBL" id="JBBWWR010000015">
    <property type="protein sequence ID" value="KAK8950039.1"/>
    <property type="molecule type" value="Genomic_DNA"/>
</dbReference>
<keyword evidence="2" id="KW-1185">Reference proteome</keyword>
<gene>
    <name evidence="1" type="ORF">KSP40_PGU008879</name>
</gene>
<evidence type="ECO:0000313" key="2">
    <source>
        <dbReference type="Proteomes" id="UP001412067"/>
    </source>
</evidence>
<accession>A0ABR2LT08</accession>
<sequence>MSKSLIKEISNTPETLELGLQWPEEARQDWICNYKEVDLKKQQGRSPVFDTIERIAHFLKAAMVANSPDTGRPGFIKMSLQEVMINENPFPAKITTTKQLDLVGQGKHVCNWQEYIDVQRKLAMSFGGGLPSVP</sequence>
<name>A0ABR2LT08_9ASPA</name>
<evidence type="ECO:0000313" key="1">
    <source>
        <dbReference type="EMBL" id="KAK8950039.1"/>
    </source>
</evidence>
<proteinExistence type="predicted"/>
<comment type="caution">
    <text evidence="1">The sequence shown here is derived from an EMBL/GenBank/DDBJ whole genome shotgun (WGS) entry which is preliminary data.</text>
</comment>
<organism evidence="1 2">
    <name type="scientific">Platanthera guangdongensis</name>
    <dbReference type="NCBI Taxonomy" id="2320717"/>
    <lineage>
        <taxon>Eukaryota</taxon>
        <taxon>Viridiplantae</taxon>
        <taxon>Streptophyta</taxon>
        <taxon>Embryophyta</taxon>
        <taxon>Tracheophyta</taxon>
        <taxon>Spermatophyta</taxon>
        <taxon>Magnoliopsida</taxon>
        <taxon>Liliopsida</taxon>
        <taxon>Asparagales</taxon>
        <taxon>Orchidaceae</taxon>
        <taxon>Orchidoideae</taxon>
        <taxon>Orchideae</taxon>
        <taxon>Orchidinae</taxon>
        <taxon>Platanthera</taxon>
    </lineage>
</organism>